<dbReference type="Pfam" id="PF19054">
    <property type="entry name" value="DUF5753"/>
    <property type="match status" value="1"/>
</dbReference>
<organism evidence="2 3">
    <name type="scientific">Actinomadura rugatobispora</name>
    <dbReference type="NCBI Taxonomy" id="1994"/>
    <lineage>
        <taxon>Bacteria</taxon>
        <taxon>Bacillati</taxon>
        <taxon>Actinomycetota</taxon>
        <taxon>Actinomycetes</taxon>
        <taxon>Streptosporangiales</taxon>
        <taxon>Thermomonosporaceae</taxon>
        <taxon>Actinomadura</taxon>
    </lineage>
</organism>
<proteinExistence type="predicted"/>
<evidence type="ECO:0000313" key="3">
    <source>
        <dbReference type="Proteomes" id="UP001596074"/>
    </source>
</evidence>
<dbReference type="SUPFAM" id="SSF47413">
    <property type="entry name" value="lambda repressor-like DNA-binding domains"/>
    <property type="match status" value="1"/>
</dbReference>
<dbReference type="Gene3D" id="1.10.260.40">
    <property type="entry name" value="lambda repressor-like DNA-binding domains"/>
    <property type="match status" value="1"/>
</dbReference>
<feature type="domain" description="HTH cro/C1-type" evidence="1">
    <location>
        <begin position="18"/>
        <end position="73"/>
    </location>
</feature>
<evidence type="ECO:0000313" key="2">
    <source>
        <dbReference type="EMBL" id="MFC5752159.1"/>
    </source>
</evidence>
<dbReference type="InterPro" id="IPR001387">
    <property type="entry name" value="Cro/C1-type_HTH"/>
</dbReference>
<keyword evidence="3" id="KW-1185">Reference proteome</keyword>
<reference evidence="3" key="1">
    <citation type="journal article" date="2019" name="Int. J. Syst. Evol. Microbiol.">
        <title>The Global Catalogue of Microorganisms (GCM) 10K type strain sequencing project: providing services to taxonomists for standard genome sequencing and annotation.</title>
        <authorList>
            <consortium name="The Broad Institute Genomics Platform"/>
            <consortium name="The Broad Institute Genome Sequencing Center for Infectious Disease"/>
            <person name="Wu L."/>
            <person name="Ma J."/>
        </authorList>
    </citation>
    <scope>NUCLEOTIDE SEQUENCE [LARGE SCALE GENOMIC DNA]</scope>
    <source>
        <strain evidence="3">KCTC 42087</strain>
    </source>
</reference>
<name>A0ABW1ACQ3_9ACTN</name>
<dbReference type="Pfam" id="PF13560">
    <property type="entry name" value="HTH_31"/>
    <property type="match status" value="1"/>
</dbReference>
<dbReference type="InterPro" id="IPR043917">
    <property type="entry name" value="DUF5753"/>
</dbReference>
<dbReference type="PROSITE" id="PS50943">
    <property type="entry name" value="HTH_CROC1"/>
    <property type="match status" value="1"/>
</dbReference>
<dbReference type="Proteomes" id="UP001596074">
    <property type="component" value="Unassembled WGS sequence"/>
</dbReference>
<comment type="caution">
    <text evidence="2">The sequence shown here is derived from an EMBL/GenBank/DDBJ whole genome shotgun (WGS) entry which is preliminary data.</text>
</comment>
<protein>
    <submittedName>
        <fullName evidence="2">Helix-turn-helix domain-containing protein</fullName>
    </submittedName>
</protein>
<dbReference type="CDD" id="cd00093">
    <property type="entry name" value="HTH_XRE"/>
    <property type="match status" value="1"/>
</dbReference>
<evidence type="ECO:0000259" key="1">
    <source>
        <dbReference type="PROSITE" id="PS50943"/>
    </source>
</evidence>
<dbReference type="SMART" id="SM00530">
    <property type="entry name" value="HTH_XRE"/>
    <property type="match status" value="1"/>
</dbReference>
<sequence length="294" mass="33153">MSTSSSAQAARQRLADQLREIREDAGLTGRKLAELAGWHGVSKVSKIEHATRPISAEDLRTWCRVCDVPPARVEELLAELRSVTSTWLTYKQLNRGGLRRAQESVRDRYERANQMRAYATKALPGLLQTEPYTRAALRAVFIEQGVEADDAERDIAEAVAERMDRQRVLRRPGARFAFVLEEEVLWHRTIDRTTHIAQLRHLLKAMRRPAVSLGIIPRQADRTINGPGVWPEESFLITNAEQVNVELVSGYLSITQPTEVAMYLAAWDRLFALAVHGERANQIIGSALESLESH</sequence>
<dbReference type="EMBL" id="JBHSON010000082">
    <property type="protein sequence ID" value="MFC5752159.1"/>
    <property type="molecule type" value="Genomic_DNA"/>
</dbReference>
<dbReference type="InterPro" id="IPR010982">
    <property type="entry name" value="Lambda_DNA-bd_dom_sf"/>
</dbReference>
<gene>
    <name evidence="2" type="ORF">ACFPZN_41670</name>
</gene>
<dbReference type="RefSeq" id="WP_378288122.1">
    <property type="nucleotide sequence ID" value="NZ_JBHSON010000082.1"/>
</dbReference>
<accession>A0ABW1ACQ3</accession>